<dbReference type="RefSeq" id="WP_138986537.1">
    <property type="nucleotide sequence ID" value="NZ_CP043869.1"/>
</dbReference>
<protein>
    <submittedName>
        <fullName evidence="2">YheU family protein</fullName>
    </submittedName>
</protein>
<evidence type="ECO:0000313" key="3">
    <source>
        <dbReference type="Proteomes" id="UP000324760"/>
    </source>
</evidence>
<dbReference type="PIRSF" id="PIRSF006169">
    <property type="entry name" value="UCP006169"/>
    <property type="match status" value="1"/>
</dbReference>
<dbReference type="Pfam" id="PF06794">
    <property type="entry name" value="UPF0270"/>
    <property type="match status" value="1"/>
</dbReference>
<dbReference type="AlphaFoldDB" id="A0A5P1R8D8"/>
<gene>
    <name evidence="2" type="ORF">F0U83_03445</name>
</gene>
<dbReference type="OrthoDB" id="6120729at2"/>
<reference evidence="2 3" key="1">
    <citation type="journal article" date="2019" name="Biochem. Eng. J.">
        <title>Metabolic engineering of the marine bacteria Neptunomonas concharum for the production of acetoin and meso-2,3-butanediol from acetate.</title>
        <authorList>
            <person name="Li W."/>
            <person name="Pu N."/>
            <person name="Liu C.-X."/>
            <person name="Yuan Q.-P."/>
            <person name="Li Z.-J."/>
        </authorList>
    </citation>
    <scope>NUCLEOTIDE SEQUENCE [LARGE SCALE GENOMIC DNA]</scope>
    <source>
        <strain evidence="2 3">JCM17730</strain>
    </source>
</reference>
<evidence type="ECO:0000313" key="2">
    <source>
        <dbReference type="EMBL" id="QEQ95833.1"/>
    </source>
</evidence>
<dbReference type="Gene3D" id="1.10.10.610">
    <property type="entry name" value="YehU-like"/>
    <property type="match status" value="1"/>
</dbReference>
<organism evidence="2 3">
    <name type="scientific">Neptunomonas concharum</name>
    <dbReference type="NCBI Taxonomy" id="1031538"/>
    <lineage>
        <taxon>Bacteria</taxon>
        <taxon>Pseudomonadati</taxon>
        <taxon>Pseudomonadota</taxon>
        <taxon>Gammaproteobacteria</taxon>
        <taxon>Oceanospirillales</taxon>
        <taxon>Oceanospirillaceae</taxon>
        <taxon>Neptunomonas</taxon>
    </lineage>
</organism>
<evidence type="ECO:0000256" key="1">
    <source>
        <dbReference type="ARBA" id="ARBA00006450"/>
    </source>
</evidence>
<dbReference type="SUPFAM" id="SSF118001">
    <property type="entry name" value="YehU-like"/>
    <property type="match status" value="1"/>
</dbReference>
<keyword evidence="3" id="KW-1185">Reference proteome</keyword>
<dbReference type="EMBL" id="CP043869">
    <property type="protein sequence ID" value="QEQ95833.1"/>
    <property type="molecule type" value="Genomic_DNA"/>
</dbReference>
<dbReference type="InterPro" id="IPR036685">
    <property type="entry name" value="YehU-like_sf"/>
</dbReference>
<comment type="similarity">
    <text evidence="1">Belongs to the UPF0270 family.</text>
</comment>
<proteinExistence type="inferred from homology"/>
<dbReference type="InterPro" id="IPR010648">
    <property type="entry name" value="UPF0270"/>
</dbReference>
<dbReference type="Proteomes" id="UP000324760">
    <property type="component" value="Chromosome"/>
</dbReference>
<accession>A0A5P1R8D8</accession>
<dbReference type="KEGG" id="ncu:F0U83_03445"/>
<sequence length="77" mass="8468">MIIPMDALSDEALNGLIEEFVTRDGTDYGEIETSLAHKVTQVKAQLKRGDVVILYSETRGDVNIVSRPSLNMSATDQ</sequence>
<name>A0A5P1R8D8_9GAMM</name>